<keyword evidence="15" id="KW-1185">Reference proteome</keyword>
<evidence type="ECO:0000256" key="2">
    <source>
        <dbReference type="ARBA" id="ARBA00004651"/>
    </source>
</evidence>
<evidence type="ECO:0000256" key="4">
    <source>
        <dbReference type="ARBA" id="ARBA00022475"/>
    </source>
</evidence>
<keyword evidence="9 12" id="KW-1133">Transmembrane helix</keyword>
<name>A0A1U9NGX0_9BACT</name>
<evidence type="ECO:0000259" key="13">
    <source>
        <dbReference type="SMART" id="SM01049"/>
    </source>
</evidence>
<dbReference type="Gene3D" id="3.30.450.20">
    <property type="entry name" value="PAS domain"/>
    <property type="match status" value="2"/>
</dbReference>
<evidence type="ECO:0000256" key="7">
    <source>
        <dbReference type="ARBA" id="ARBA00022692"/>
    </source>
</evidence>
<dbReference type="EC" id="2.7.13.3" evidence="3"/>
<keyword evidence="8" id="KW-0418">Kinase</keyword>
<proteinExistence type="predicted"/>
<protein>
    <recommendedName>
        <fullName evidence="3">histidine kinase</fullName>
        <ecNumber evidence="3">2.7.13.3</ecNumber>
    </recommendedName>
</protein>
<dbReference type="KEGG" id="alus:STSP2_00136"/>
<evidence type="ECO:0000256" key="6">
    <source>
        <dbReference type="ARBA" id="ARBA00022679"/>
    </source>
</evidence>
<dbReference type="PANTHER" id="PTHR45528:SF10">
    <property type="entry name" value="METHYL-ACCEPTING CHEMOTAXIS PROTEIN"/>
    <property type="match status" value="1"/>
</dbReference>
<reference evidence="15" key="1">
    <citation type="submission" date="2017-02" db="EMBL/GenBank/DDBJ databases">
        <title>Comparative genomics and description of representatives of a novel lineage of planctomycetes thriving in anoxic sediments.</title>
        <authorList>
            <person name="Spring S."/>
            <person name="Bunk B."/>
            <person name="Sproer C."/>
        </authorList>
    </citation>
    <scope>NUCLEOTIDE SEQUENCE [LARGE SCALE GENOMIC DNA]</scope>
    <source>
        <strain evidence="15">ST-NAGAB-D1</strain>
    </source>
</reference>
<keyword evidence="10 12" id="KW-0472">Membrane</keyword>
<dbReference type="SMART" id="SM01049">
    <property type="entry name" value="Cache_2"/>
    <property type="match status" value="1"/>
</dbReference>
<dbReference type="Proteomes" id="UP000189674">
    <property type="component" value="Chromosome"/>
</dbReference>
<feature type="domain" description="Single Cache" evidence="13">
    <location>
        <begin position="67"/>
        <end position="151"/>
    </location>
</feature>
<evidence type="ECO:0000256" key="5">
    <source>
        <dbReference type="ARBA" id="ARBA00022553"/>
    </source>
</evidence>
<dbReference type="STRING" id="1936003.STSP2_00136"/>
<gene>
    <name evidence="14" type="primary">mcp4</name>
    <name evidence="14" type="ORF">STSP2_00136</name>
</gene>
<dbReference type="CDD" id="cd12912">
    <property type="entry name" value="PDC2_MCP_like"/>
    <property type="match status" value="2"/>
</dbReference>
<evidence type="ECO:0000313" key="14">
    <source>
        <dbReference type="EMBL" id="AQT66998.1"/>
    </source>
</evidence>
<evidence type="ECO:0000256" key="9">
    <source>
        <dbReference type="ARBA" id="ARBA00022989"/>
    </source>
</evidence>
<accession>A0A1U9NGX0</accession>
<evidence type="ECO:0000256" key="3">
    <source>
        <dbReference type="ARBA" id="ARBA00012438"/>
    </source>
</evidence>
<organism evidence="14 15">
    <name type="scientific">Anaerohalosphaera lusitana</name>
    <dbReference type="NCBI Taxonomy" id="1936003"/>
    <lineage>
        <taxon>Bacteria</taxon>
        <taxon>Pseudomonadati</taxon>
        <taxon>Planctomycetota</taxon>
        <taxon>Phycisphaerae</taxon>
        <taxon>Sedimentisphaerales</taxon>
        <taxon>Anaerohalosphaeraceae</taxon>
        <taxon>Anaerohalosphaera</taxon>
    </lineage>
</organism>
<evidence type="ECO:0000256" key="10">
    <source>
        <dbReference type="ARBA" id="ARBA00023136"/>
    </source>
</evidence>
<keyword evidence="11" id="KW-0175">Coiled coil</keyword>
<dbReference type="InterPro" id="IPR004010">
    <property type="entry name" value="Double_Cache_2"/>
</dbReference>
<keyword evidence="4" id="KW-1003">Cell membrane</keyword>
<dbReference type="EMBL" id="CP019791">
    <property type="protein sequence ID" value="AQT66998.1"/>
    <property type="molecule type" value="Genomic_DNA"/>
</dbReference>
<dbReference type="RefSeq" id="WP_169852878.1">
    <property type="nucleotide sequence ID" value="NZ_CP019791.1"/>
</dbReference>
<evidence type="ECO:0000256" key="1">
    <source>
        <dbReference type="ARBA" id="ARBA00000085"/>
    </source>
</evidence>
<feature type="transmembrane region" description="Helical" evidence="12">
    <location>
        <begin position="20"/>
        <end position="40"/>
    </location>
</feature>
<dbReference type="PANTHER" id="PTHR45528">
    <property type="entry name" value="SENSOR HISTIDINE KINASE CPXA"/>
    <property type="match status" value="1"/>
</dbReference>
<keyword evidence="5" id="KW-0597">Phosphoprotein</keyword>
<evidence type="ECO:0000256" key="11">
    <source>
        <dbReference type="SAM" id="Coils"/>
    </source>
</evidence>
<comment type="subcellular location">
    <subcellularLocation>
        <location evidence="2">Cell membrane</location>
        <topology evidence="2">Multi-pass membrane protein</topology>
    </subcellularLocation>
</comment>
<evidence type="ECO:0000256" key="8">
    <source>
        <dbReference type="ARBA" id="ARBA00022777"/>
    </source>
</evidence>
<sequence>MTDIKRFIAGMPLHYKLFCAYTMIFASIWLVSTALVYAMAYRTISARVDSELSNTTTALRNLVETCASTAIKNTLKASAQRNREMISSIYAKALKGEISMEQAKAQCTEILLSQKIGSTGYLYCVDSKGIVQVHPFPGVLGRDVSEYNFIKQQIKKKQGYIEYDWRNPGDPAARPKALYMTYFEPWDWIISASSYRSEFLDLVNVDDFRDTVLALNFGKSGYSFVVDVDGNMIIHPKTKGNFSDTDSIKTILREKEGTMRYKWQNPDEHRPREKIVCFMPIPEYGWFVGSSGYVDEMYAPISRIRNVLVITFITGVAAIIALSLWLSSIITKPLSSLTDRVVKACGEEKPECDLEQRNEIRKLTDCFNCFVVKIEDYQSKLKESLAQKEEAMHQLSITNEELEEIVFASSHDLRSPLVSLAGFSHELEVSCGKLQEMISNTHCD</sequence>
<feature type="transmembrane region" description="Helical" evidence="12">
    <location>
        <begin position="307"/>
        <end position="326"/>
    </location>
</feature>
<dbReference type="InterPro" id="IPR033480">
    <property type="entry name" value="sCache_2"/>
</dbReference>
<evidence type="ECO:0000313" key="15">
    <source>
        <dbReference type="Proteomes" id="UP000189674"/>
    </source>
</evidence>
<feature type="coiled-coil region" evidence="11">
    <location>
        <begin position="374"/>
        <end position="405"/>
    </location>
</feature>
<keyword evidence="7 12" id="KW-0812">Transmembrane</keyword>
<dbReference type="GO" id="GO:0000155">
    <property type="term" value="F:phosphorelay sensor kinase activity"/>
    <property type="evidence" value="ECO:0007669"/>
    <property type="project" value="TreeGrafter"/>
</dbReference>
<dbReference type="GO" id="GO:0005886">
    <property type="term" value="C:plasma membrane"/>
    <property type="evidence" value="ECO:0007669"/>
    <property type="project" value="UniProtKB-SubCell"/>
</dbReference>
<evidence type="ECO:0000256" key="12">
    <source>
        <dbReference type="SAM" id="Phobius"/>
    </source>
</evidence>
<dbReference type="Gene3D" id="6.10.340.10">
    <property type="match status" value="1"/>
</dbReference>
<dbReference type="Pfam" id="PF08269">
    <property type="entry name" value="dCache_2"/>
    <property type="match status" value="1"/>
</dbReference>
<dbReference type="AlphaFoldDB" id="A0A1U9NGX0"/>
<keyword evidence="6" id="KW-0808">Transferase</keyword>
<comment type="catalytic activity">
    <reaction evidence="1">
        <text>ATP + protein L-histidine = ADP + protein N-phospho-L-histidine.</text>
        <dbReference type="EC" id="2.7.13.3"/>
    </reaction>
</comment>
<dbReference type="InterPro" id="IPR050398">
    <property type="entry name" value="HssS/ArlS-like"/>
</dbReference>